<evidence type="ECO:0000256" key="2">
    <source>
        <dbReference type="ARBA" id="ARBA00022801"/>
    </source>
</evidence>
<evidence type="ECO:0000313" key="10">
    <source>
        <dbReference type="Proteomes" id="UP000054350"/>
    </source>
</evidence>
<dbReference type="InterPro" id="IPR014001">
    <property type="entry name" value="Helicase_ATP-bd"/>
</dbReference>
<dbReference type="PANTHER" id="PTHR47960">
    <property type="entry name" value="DEAD-BOX ATP-DEPENDENT RNA HELICASE 50"/>
    <property type="match status" value="1"/>
</dbReference>
<organism evidence="9 10">
    <name type="scientific">Allomyces macrogynus (strain ATCC 38327)</name>
    <name type="common">Allomyces javanicus var. macrogynus</name>
    <dbReference type="NCBI Taxonomy" id="578462"/>
    <lineage>
        <taxon>Eukaryota</taxon>
        <taxon>Fungi</taxon>
        <taxon>Fungi incertae sedis</taxon>
        <taxon>Blastocladiomycota</taxon>
        <taxon>Blastocladiomycetes</taxon>
        <taxon>Blastocladiales</taxon>
        <taxon>Blastocladiaceae</taxon>
        <taxon>Allomyces</taxon>
    </lineage>
</organism>
<dbReference type="STRING" id="578462.A0A0L0T0C9"/>
<evidence type="ECO:0000256" key="4">
    <source>
        <dbReference type="ARBA" id="ARBA00022840"/>
    </source>
</evidence>
<dbReference type="GO" id="GO:0016787">
    <property type="term" value="F:hydrolase activity"/>
    <property type="evidence" value="ECO:0007669"/>
    <property type="project" value="UniProtKB-KW"/>
</dbReference>
<keyword evidence="2" id="KW-0378">Hydrolase</keyword>
<dbReference type="InterPro" id="IPR011545">
    <property type="entry name" value="DEAD/DEAH_box_helicase_dom"/>
</dbReference>
<dbReference type="Pfam" id="PF00271">
    <property type="entry name" value="Helicase_C"/>
    <property type="match status" value="1"/>
</dbReference>
<feature type="compositionally biased region" description="Basic and acidic residues" evidence="6">
    <location>
        <begin position="78"/>
        <end position="95"/>
    </location>
</feature>
<gene>
    <name evidence="9" type="ORF">AMAG_12917</name>
</gene>
<evidence type="ECO:0000259" key="7">
    <source>
        <dbReference type="PROSITE" id="PS51192"/>
    </source>
</evidence>
<keyword evidence="10" id="KW-1185">Reference proteome</keyword>
<feature type="coiled-coil region" evidence="5">
    <location>
        <begin position="285"/>
        <end position="323"/>
    </location>
</feature>
<dbReference type="GO" id="GO:0005524">
    <property type="term" value="F:ATP binding"/>
    <property type="evidence" value="ECO:0007669"/>
    <property type="project" value="UniProtKB-KW"/>
</dbReference>
<dbReference type="PROSITE" id="PS51194">
    <property type="entry name" value="HELICASE_CTER"/>
    <property type="match status" value="1"/>
</dbReference>
<dbReference type="CDD" id="cd18787">
    <property type="entry name" value="SF2_C_DEAD"/>
    <property type="match status" value="1"/>
</dbReference>
<dbReference type="SUPFAM" id="SSF52540">
    <property type="entry name" value="P-loop containing nucleoside triphosphate hydrolases"/>
    <property type="match status" value="2"/>
</dbReference>
<feature type="compositionally biased region" description="Low complexity" evidence="6">
    <location>
        <begin position="334"/>
        <end position="348"/>
    </location>
</feature>
<keyword evidence="5" id="KW-0175">Coiled coil</keyword>
<evidence type="ECO:0000256" key="3">
    <source>
        <dbReference type="ARBA" id="ARBA00022806"/>
    </source>
</evidence>
<feature type="region of interest" description="Disordered" evidence="6">
    <location>
        <begin position="325"/>
        <end position="354"/>
    </location>
</feature>
<dbReference type="AlphaFoldDB" id="A0A0L0T0C9"/>
<name>A0A0L0T0C9_ALLM3</name>
<protein>
    <submittedName>
        <fullName evidence="9">Uncharacterized protein</fullName>
    </submittedName>
</protein>
<feature type="compositionally biased region" description="Basic and acidic residues" evidence="6">
    <location>
        <begin position="146"/>
        <end position="156"/>
    </location>
</feature>
<sequence length="710" mass="77331">MLTWFQLAARRVPVSLTLAGAFPAPHRQFTATTLVAAGGARPKHRDGRFATSSGRSKTPRLDLGSNGSSSNFTSRAPRSRDDDRSGSSRGRDGDRSSNSAPHPPRRDVDGARPPFSDRPRPPRPHAPEPRPWQGRGAWRNKLTKKLSRDQKFDHKSMTAKRLQLQQETSDLLRDPRRRGPEFQLMHVTDQILQPPTDKVHAKSFVELGFDPAVAQAAESVVKATSGESAALKPTEIQARTAAVVNQWAASPPADTEKSALQGVLVAAETGSGKTLAYLAPVFDVLRRHEAEYNAQMDAYNAALAEAQTRQQAVRDQLAAAQADATSITDGGDGAPATDAAAPAPAMPKLPKKPIPLRRPGYPRAVVLVPSHDLLRQVGKVAKVMSHEARLRVVAMTTSTPLQHQKRIIADPVDILLTTPGSLVEFLGKGRVALAETRLIIFDEADFIFDQGFSTEALKAIKLVQEVAQARSRHGAASTTRPILALDGDKHPSTRAYHANAAPARHALCLMVTATLPKSLHNSMQVLFAEGGLHMVTTSALHRPLAKCRQKFIDVPKQYQANQHLAVLDVLKQHRESGLPGSVLVFCNRRAAVDALHSYLTTTKRIPNVFKLVGVQSAEERASVWHEFDQTESAILVCTDIAARGLDTTKVSLVVNYDFPDSAIEYLHRIGRTARAGRPGYAVSLITKDSRELATAIQERLKQKASFAVTK</sequence>
<dbReference type="VEuPathDB" id="FungiDB:AMAG_12917"/>
<dbReference type="OrthoDB" id="10256233at2759"/>
<proteinExistence type="predicted"/>
<dbReference type="SMART" id="SM00487">
    <property type="entry name" value="DEXDc"/>
    <property type="match status" value="1"/>
</dbReference>
<dbReference type="PROSITE" id="PS51192">
    <property type="entry name" value="HELICASE_ATP_BIND_1"/>
    <property type="match status" value="1"/>
</dbReference>
<reference evidence="9 10" key="1">
    <citation type="submission" date="2009-11" db="EMBL/GenBank/DDBJ databases">
        <title>Annotation of Allomyces macrogynus ATCC 38327.</title>
        <authorList>
            <consortium name="The Broad Institute Genome Sequencing Platform"/>
            <person name="Russ C."/>
            <person name="Cuomo C."/>
            <person name="Burger G."/>
            <person name="Gray M.W."/>
            <person name="Holland P.W.H."/>
            <person name="King N."/>
            <person name="Lang F.B.F."/>
            <person name="Roger A.J."/>
            <person name="Ruiz-Trillo I."/>
            <person name="Young S.K."/>
            <person name="Zeng Q."/>
            <person name="Gargeya S."/>
            <person name="Fitzgerald M."/>
            <person name="Haas B."/>
            <person name="Abouelleil A."/>
            <person name="Alvarado L."/>
            <person name="Arachchi H.M."/>
            <person name="Berlin A."/>
            <person name="Chapman S.B."/>
            <person name="Gearin G."/>
            <person name="Goldberg J."/>
            <person name="Griggs A."/>
            <person name="Gujja S."/>
            <person name="Hansen M."/>
            <person name="Heiman D."/>
            <person name="Howarth C."/>
            <person name="Larimer J."/>
            <person name="Lui A."/>
            <person name="MacDonald P.J.P."/>
            <person name="McCowen C."/>
            <person name="Montmayeur A."/>
            <person name="Murphy C."/>
            <person name="Neiman D."/>
            <person name="Pearson M."/>
            <person name="Priest M."/>
            <person name="Roberts A."/>
            <person name="Saif S."/>
            <person name="Shea T."/>
            <person name="Sisk P."/>
            <person name="Stolte C."/>
            <person name="Sykes S."/>
            <person name="Wortman J."/>
            <person name="Nusbaum C."/>
            <person name="Birren B."/>
        </authorList>
    </citation>
    <scope>NUCLEOTIDE SEQUENCE [LARGE SCALE GENOMIC DNA]</scope>
    <source>
        <strain evidence="9 10">ATCC 38327</strain>
    </source>
</reference>
<feature type="compositionally biased region" description="Polar residues" evidence="6">
    <location>
        <begin position="65"/>
        <end position="76"/>
    </location>
</feature>
<feature type="region of interest" description="Disordered" evidence="6">
    <location>
        <begin position="35"/>
        <end position="175"/>
    </location>
</feature>
<accession>A0A0L0T0C9</accession>
<dbReference type="InterPro" id="IPR001650">
    <property type="entry name" value="Helicase_C-like"/>
</dbReference>
<evidence type="ECO:0000259" key="8">
    <source>
        <dbReference type="PROSITE" id="PS51194"/>
    </source>
</evidence>
<dbReference type="InterPro" id="IPR027417">
    <property type="entry name" value="P-loop_NTPase"/>
</dbReference>
<keyword evidence="1" id="KW-0547">Nucleotide-binding</keyword>
<dbReference type="SMART" id="SM00490">
    <property type="entry name" value="HELICc"/>
    <property type="match status" value="1"/>
</dbReference>
<dbReference type="eggNOG" id="KOG0335">
    <property type="taxonomic scope" value="Eukaryota"/>
</dbReference>
<feature type="domain" description="Helicase ATP-binding" evidence="7">
    <location>
        <begin position="254"/>
        <end position="533"/>
    </location>
</feature>
<dbReference type="Proteomes" id="UP000054350">
    <property type="component" value="Unassembled WGS sequence"/>
</dbReference>
<keyword evidence="3" id="KW-0347">Helicase</keyword>
<evidence type="ECO:0000313" key="9">
    <source>
        <dbReference type="EMBL" id="KNE68243.1"/>
    </source>
</evidence>
<evidence type="ECO:0000256" key="1">
    <source>
        <dbReference type="ARBA" id="ARBA00022741"/>
    </source>
</evidence>
<dbReference type="Gene3D" id="3.40.50.300">
    <property type="entry name" value="P-loop containing nucleotide triphosphate hydrolases"/>
    <property type="match status" value="2"/>
</dbReference>
<feature type="domain" description="Helicase C-terminal" evidence="8">
    <location>
        <begin position="565"/>
        <end position="710"/>
    </location>
</feature>
<feature type="compositionally biased region" description="Basic and acidic residues" evidence="6">
    <location>
        <begin position="104"/>
        <end position="128"/>
    </location>
</feature>
<keyword evidence="4" id="KW-0067">ATP-binding</keyword>
<evidence type="ECO:0000256" key="6">
    <source>
        <dbReference type="SAM" id="MobiDB-lite"/>
    </source>
</evidence>
<dbReference type="Pfam" id="PF00270">
    <property type="entry name" value="DEAD"/>
    <property type="match status" value="1"/>
</dbReference>
<dbReference type="GO" id="GO:0003676">
    <property type="term" value="F:nucleic acid binding"/>
    <property type="evidence" value="ECO:0007669"/>
    <property type="project" value="InterPro"/>
</dbReference>
<evidence type="ECO:0000256" key="5">
    <source>
        <dbReference type="SAM" id="Coils"/>
    </source>
</evidence>
<reference evidence="10" key="2">
    <citation type="submission" date="2009-11" db="EMBL/GenBank/DDBJ databases">
        <title>The Genome Sequence of Allomyces macrogynus strain ATCC 38327.</title>
        <authorList>
            <consortium name="The Broad Institute Genome Sequencing Platform"/>
            <person name="Russ C."/>
            <person name="Cuomo C."/>
            <person name="Shea T."/>
            <person name="Young S.K."/>
            <person name="Zeng Q."/>
            <person name="Koehrsen M."/>
            <person name="Haas B."/>
            <person name="Borodovsky M."/>
            <person name="Guigo R."/>
            <person name="Alvarado L."/>
            <person name="Berlin A."/>
            <person name="Borenstein D."/>
            <person name="Chen Z."/>
            <person name="Engels R."/>
            <person name="Freedman E."/>
            <person name="Gellesch M."/>
            <person name="Goldberg J."/>
            <person name="Griggs A."/>
            <person name="Gujja S."/>
            <person name="Heiman D."/>
            <person name="Hepburn T."/>
            <person name="Howarth C."/>
            <person name="Jen D."/>
            <person name="Larson L."/>
            <person name="Lewis B."/>
            <person name="Mehta T."/>
            <person name="Park D."/>
            <person name="Pearson M."/>
            <person name="Roberts A."/>
            <person name="Saif S."/>
            <person name="Shenoy N."/>
            <person name="Sisk P."/>
            <person name="Stolte C."/>
            <person name="Sykes S."/>
            <person name="Walk T."/>
            <person name="White J."/>
            <person name="Yandava C."/>
            <person name="Burger G."/>
            <person name="Gray M.W."/>
            <person name="Holland P.W.H."/>
            <person name="King N."/>
            <person name="Lang F.B.F."/>
            <person name="Roger A.J."/>
            <person name="Ruiz-Trillo I."/>
            <person name="Lander E."/>
            <person name="Nusbaum C."/>
        </authorList>
    </citation>
    <scope>NUCLEOTIDE SEQUENCE [LARGE SCALE GENOMIC DNA]</scope>
    <source>
        <strain evidence="10">ATCC 38327</strain>
    </source>
</reference>
<dbReference type="GO" id="GO:0004386">
    <property type="term" value="F:helicase activity"/>
    <property type="evidence" value="ECO:0007669"/>
    <property type="project" value="UniProtKB-KW"/>
</dbReference>
<dbReference type="EMBL" id="GG745356">
    <property type="protein sequence ID" value="KNE68243.1"/>
    <property type="molecule type" value="Genomic_DNA"/>
</dbReference>